<evidence type="ECO:0000313" key="2">
    <source>
        <dbReference type="EMBL" id="OBZ81723.1"/>
    </source>
</evidence>
<reference evidence="2 3" key="1">
    <citation type="submission" date="2016-03" db="EMBL/GenBank/DDBJ databases">
        <title>Choanephora cucurbitarum.</title>
        <authorList>
            <person name="Min B."/>
            <person name="Park H."/>
            <person name="Park J.-H."/>
            <person name="Shin H.-D."/>
            <person name="Choi I.-G."/>
        </authorList>
    </citation>
    <scope>NUCLEOTIDE SEQUENCE [LARGE SCALE GENOMIC DNA]</scope>
    <source>
        <strain evidence="2 3">KUS-F28377</strain>
    </source>
</reference>
<proteinExistence type="predicted"/>
<dbReference type="InterPro" id="IPR001584">
    <property type="entry name" value="Integrase_cat-core"/>
</dbReference>
<dbReference type="GO" id="GO:0005634">
    <property type="term" value="C:nucleus"/>
    <property type="evidence" value="ECO:0007669"/>
    <property type="project" value="UniProtKB-ARBA"/>
</dbReference>
<dbReference type="Gene3D" id="3.30.420.10">
    <property type="entry name" value="Ribonuclease H-like superfamily/Ribonuclease H"/>
    <property type="match status" value="1"/>
</dbReference>
<gene>
    <name evidence="2" type="ORF">A0J61_10227</name>
</gene>
<dbReference type="PROSITE" id="PS50994">
    <property type="entry name" value="INTEGRASE"/>
    <property type="match status" value="1"/>
</dbReference>
<dbReference type="GO" id="GO:0003676">
    <property type="term" value="F:nucleic acid binding"/>
    <property type="evidence" value="ECO:0007669"/>
    <property type="project" value="InterPro"/>
</dbReference>
<protein>
    <recommendedName>
        <fullName evidence="1">Integrase catalytic domain-containing protein</fullName>
    </recommendedName>
</protein>
<dbReference type="PANTHER" id="PTHR37984:SF5">
    <property type="entry name" value="PROTEIN NYNRIN-LIKE"/>
    <property type="match status" value="1"/>
</dbReference>
<keyword evidence="3" id="KW-1185">Reference proteome</keyword>
<dbReference type="InterPro" id="IPR036397">
    <property type="entry name" value="RNaseH_sf"/>
</dbReference>
<evidence type="ECO:0000313" key="3">
    <source>
        <dbReference type="Proteomes" id="UP000093000"/>
    </source>
</evidence>
<dbReference type="Proteomes" id="UP000093000">
    <property type="component" value="Unassembled WGS sequence"/>
</dbReference>
<dbReference type="EMBL" id="LUGH01001079">
    <property type="protein sequence ID" value="OBZ81723.1"/>
    <property type="molecule type" value="Genomic_DNA"/>
</dbReference>
<dbReference type="PANTHER" id="PTHR37984">
    <property type="entry name" value="PROTEIN CBG26694"/>
    <property type="match status" value="1"/>
</dbReference>
<feature type="domain" description="Integrase catalytic" evidence="1">
    <location>
        <begin position="44"/>
        <end position="149"/>
    </location>
</feature>
<dbReference type="InterPro" id="IPR012337">
    <property type="entry name" value="RNaseH-like_sf"/>
</dbReference>
<dbReference type="OrthoDB" id="2279446at2759"/>
<dbReference type="AlphaFoldDB" id="A0A1C7MY31"/>
<dbReference type="SUPFAM" id="SSF53098">
    <property type="entry name" value="Ribonuclease H-like"/>
    <property type="match status" value="1"/>
</dbReference>
<dbReference type="Gene3D" id="1.10.340.70">
    <property type="match status" value="1"/>
</dbReference>
<comment type="caution">
    <text evidence="2">The sequence shown here is derived from an EMBL/GenBank/DDBJ whole genome shotgun (WGS) entry which is preliminary data.</text>
</comment>
<dbReference type="InterPro" id="IPR050951">
    <property type="entry name" value="Retrovirus_Pol_polyprotein"/>
</dbReference>
<dbReference type="Pfam" id="PF17921">
    <property type="entry name" value="Integrase_H2C2"/>
    <property type="match status" value="1"/>
</dbReference>
<dbReference type="STRING" id="101091.A0A1C7MY31"/>
<dbReference type="InParanoid" id="A0A1C7MY31"/>
<name>A0A1C7MY31_9FUNG</name>
<dbReference type="GO" id="GO:0015074">
    <property type="term" value="P:DNA integration"/>
    <property type="evidence" value="ECO:0007669"/>
    <property type="project" value="InterPro"/>
</dbReference>
<organism evidence="2 3">
    <name type="scientific">Choanephora cucurbitarum</name>
    <dbReference type="NCBI Taxonomy" id="101091"/>
    <lineage>
        <taxon>Eukaryota</taxon>
        <taxon>Fungi</taxon>
        <taxon>Fungi incertae sedis</taxon>
        <taxon>Mucoromycota</taxon>
        <taxon>Mucoromycotina</taxon>
        <taxon>Mucoromycetes</taxon>
        <taxon>Mucorales</taxon>
        <taxon>Mucorineae</taxon>
        <taxon>Choanephoraceae</taxon>
        <taxon>Choanephoroideae</taxon>
        <taxon>Choanephora</taxon>
    </lineage>
</organism>
<evidence type="ECO:0000259" key="1">
    <source>
        <dbReference type="PROSITE" id="PS50994"/>
    </source>
</evidence>
<dbReference type="InterPro" id="IPR041588">
    <property type="entry name" value="Integrase_H2C2"/>
</dbReference>
<accession>A0A1C7MY31</accession>
<sequence length="149" mass="17258">MIKLFTPRCWWPSLKRDIKDWIKTCPSCQVNSRISHIHHDVMHPSKIPTAFDRWHLNFMGEMSKTVKGNRGLLIGVDYVTNWPVARAVPFATKEVITNFIYEELMMRFGCSSEILTDRGANFNNGLVNAYLKRVGTYHKLTSAYHPRTS</sequence>